<dbReference type="Proteomes" id="UP000034098">
    <property type="component" value="Unassembled WGS sequence"/>
</dbReference>
<keyword evidence="2" id="KW-1185">Reference proteome</keyword>
<dbReference type="AlphaFoldDB" id="A0A0M2H7I8"/>
<dbReference type="OrthoDB" id="4948693at2"/>
<dbReference type="RefSeq" id="WP_045302834.1">
    <property type="nucleotide sequence ID" value="NZ_JYJA01000041.1"/>
</dbReference>
<organism evidence="1 2">
    <name type="scientific">Microbacterium trichothecenolyticum</name>
    <name type="common">Aureobacterium trichothecenolyticum</name>
    <dbReference type="NCBI Taxonomy" id="69370"/>
    <lineage>
        <taxon>Bacteria</taxon>
        <taxon>Bacillati</taxon>
        <taxon>Actinomycetota</taxon>
        <taxon>Actinomycetes</taxon>
        <taxon>Micrococcales</taxon>
        <taxon>Microbacteriaceae</taxon>
        <taxon>Microbacterium</taxon>
    </lineage>
</organism>
<accession>A0A0M2H7I8</accession>
<name>A0A0M2H7I8_MICTR</name>
<reference evidence="1 2" key="1">
    <citation type="submission" date="2015-02" db="EMBL/GenBank/DDBJ databases">
        <title>Draft genome sequences of ten Microbacterium spp. with emphasis on heavy metal contaminated environments.</title>
        <authorList>
            <person name="Corretto E."/>
        </authorList>
    </citation>
    <scope>NUCLEOTIDE SEQUENCE [LARGE SCALE GENOMIC DNA]</scope>
    <source>
        <strain evidence="1 2">DSM 8608</strain>
    </source>
</reference>
<evidence type="ECO:0000313" key="2">
    <source>
        <dbReference type="Proteomes" id="UP000034098"/>
    </source>
</evidence>
<gene>
    <name evidence="1" type="ORF">RS82_04117</name>
</gene>
<sequence>MGVLMLDVGGRRADGGRNGKLWIAENGLDEWWDSAETEFDEESAPDGDGAYDPTEVTLGPRRFPVSLLADASSPEWAELDVRTWATGLAKKLDLGFRVFHAGRWLSLRNAKVRGKVRVRPNRRDLRLTDIGFTVWAADPRKYGRTLTRTVDAVLQPKGGMFFPTVDGSINFGERGGVDFPGVFRLYNPGTADYLPSFKVTGPLDGFTIRSEDYVITYEGAVAAGQTLTLSPFTGGRASLDGADVSINLTEAGWAPVDGGQTRGYRFTPDNPRLGARLIIDYPEGAWW</sequence>
<protein>
    <submittedName>
        <fullName evidence="1">Uncharacterized protein</fullName>
    </submittedName>
</protein>
<dbReference type="EMBL" id="JYJA01000041">
    <property type="protein sequence ID" value="KJL39904.1"/>
    <property type="molecule type" value="Genomic_DNA"/>
</dbReference>
<dbReference type="PATRIC" id="fig|69370.6.peg.4174"/>
<comment type="caution">
    <text evidence="1">The sequence shown here is derived from an EMBL/GenBank/DDBJ whole genome shotgun (WGS) entry which is preliminary data.</text>
</comment>
<proteinExistence type="predicted"/>
<evidence type="ECO:0000313" key="1">
    <source>
        <dbReference type="EMBL" id="KJL39904.1"/>
    </source>
</evidence>